<dbReference type="RefSeq" id="WP_152357490.1">
    <property type="nucleotide sequence ID" value="NZ_WBSM01000001.1"/>
</dbReference>
<dbReference type="Proteomes" id="UP000482084">
    <property type="component" value="Unassembled WGS sequence"/>
</dbReference>
<protein>
    <submittedName>
        <fullName evidence="2">Uncharacterized protein</fullName>
    </submittedName>
</protein>
<keyword evidence="5" id="KW-1185">Reference proteome</keyword>
<dbReference type="EMBL" id="WBSM01000001">
    <property type="protein sequence ID" value="KAB8289329.1"/>
    <property type="molecule type" value="Genomic_DNA"/>
</dbReference>
<dbReference type="AlphaFoldDB" id="A0A6L4X2H4"/>
<reference evidence="2 5" key="2">
    <citation type="submission" date="2019-10" db="EMBL/GenBank/DDBJ databases">
        <title>Characterization of the phylogenetic diversity of two novel species belonging to the genus Bifidobacterium: Bifidobacterium cebidarum sp. nov. and Bifidobacterium leontopitheci sp. nov.</title>
        <authorList>
            <person name="Lugli G.A."/>
            <person name="Duranti S."/>
            <person name="Milani C."/>
            <person name="Turroni F."/>
            <person name="Ventura M."/>
        </authorList>
    </citation>
    <scope>NUCLEOTIDE SEQUENCE [LARGE SCALE GENOMIC DNA]</scope>
    <source>
        <strain evidence="2 5">DSM 100688</strain>
    </source>
</reference>
<evidence type="ECO:0000313" key="4">
    <source>
        <dbReference type="Proteomes" id="UP000469943"/>
    </source>
</evidence>
<organism evidence="2 5">
    <name type="scientific">Bifidobacterium ramosum</name>
    <dbReference type="NCBI Taxonomy" id="1798158"/>
    <lineage>
        <taxon>Bacteria</taxon>
        <taxon>Bacillati</taxon>
        <taxon>Actinomycetota</taxon>
        <taxon>Actinomycetes</taxon>
        <taxon>Bifidobacteriales</taxon>
        <taxon>Bifidobacteriaceae</taxon>
        <taxon>Bifidobacterium</taxon>
    </lineage>
</organism>
<proteinExistence type="predicted"/>
<evidence type="ECO:0000313" key="5">
    <source>
        <dbReference type="Proteomes" id="UP000482084"/>
    </source>
</evidence>
<reference evidence="3 4" key="1">
    <citation type="submission" date="2019-10" db="EMBL/GenBank/DDBJ databases">
        <title>Bifidobacterium from non-human primates.</title>
        <authorList>
            <person name="Modesto M."/>
        </authorList>
    </citation>
    <scope>NUCLEOTIDE SEQUENCE [LARGE SCALE GENOMIC DNA]</scope>
    <source>
        <strain evidence="3 4">TREM</strain>
    </source>
</reference>
<evidence type="ECO:0000313" key="3">
    <source>
        <dbReference type="EMBL" id="NEG71029.1"/>
    </source>
</evidence>
<accession>A0A6L4X2H4</accession>
<evidence type="ECO:0000256" key="1">
    <source>
        <dbReference type="SAM" id="MobiDB-lite"/>
    </source>
</evidence>
<gene>
    <name evidence="2" type="ORF">DSM100688_0409</name>
    <name evidence="3" type="ORF">GFD24_02065</name>
</gene>
<dbReference type="Proteomes" id="UP000469943">
    <property type="component" value="Unassembled WGS sequence"/>
</dbReference>
<evidence type="ECO:0000313" key="2">
    <source>
        <dbReference type="EMBL" id="KAB8289329.1"/>
    </source>
</evidence>
<comment type="caution">
    <text evidence="2">The sequence shown here is derived from an EMBL/GenBank/DDBJ whole genome shotgun (WGS) entry which is preliminary data.</text>
</comment>
<sequence>MTSKAKREMIHHWAERGYGIPTTAKLLNLTVDEVRAVLTYPEPPASKSDRYRPEFIEPPSFDFGE</sequence>
<feature type="region of interest" description="Disordered" evidence="1">
    <location>
        <begin position="42"/>
        <end position="65"/>
    </location>
</feature>
<name>A0A6L4X2H4_9BIFI</name>
<dbReference type="EMBL" id="WHZX01000001">
    <property type="protein sequence ID" value="NEG71029.1"/>
    <property type="molecule type" value="Genomic_DNA"/>
</dbReference>